<dbReference type="SUPFAM" id="SSF56112">
    <property type="entry name" value="Protein kinase-like (PK-like)"/>
    <property type="match status" value="1"/>
</dbReference>
<dbReference type="Gene3D" id="1.20.1270.240">
    <property type="match status" value="1"/>
</dbReference>
<comment type="caution">
    <text evidence="3">The sequence shown here is derived from an EMBL/GenBank/DDBJ whole genome shotgun (WGS) entry which is preliminary data.</text>
</comment>
<dbReference type="Gene3D" id="3.30.200.20">
    <property type="entry name" value="Phosphorylase Kinase, domain 1"/>
    <property type="match status" value="1"/>
</dbReference>
<proteinExistence type="inferred from homology"/>
<dbReference type="InterPro" id="IPR016477">
    <property type="entry name" value="Fructo-/Ketosamine-3-kinase"/>
</dbReference>
<keyword evidence="1" id="KW-0808">Transferase</keyword>
<protein>
    <submittedName>
        <fullName evidence="3">Fructosamine kinase family protein</fullName>
    </submittedName>
</protein>
<dbReference type="Pfam" id="PF03881">
    <property type="entry name" value="Fructosamin_kin"/>
    <property type="match status" value="2"/>
</dbReference>
<evidence type="ECO:0000256" key="2">
    <source>
        <dbReference type="SAM" id="MobiDB-lite"/>
    </source>
</evidence>
<dbReference type="InterPro" id="IPR011009">
    <property type="entry name" value="Kinase-like_dom_sf"/>
</dbReference>
<keyword evidence="1 3" id="KW-0418">Kinase</keyword>
<evidence type="ECO:0000313" key="3">
    <source>
        <dbReference type="EMBL" id="GAA1512689.1"/>
    </source>
</evidence>
<evidence type="ECO:0000256" key="1">
    <source>
        <dbReference type="PIRNR" id="PIRNR006221"/>
    </source>
</evidence>
<gene>
    <name evidence="3" type="ORF">GCM10009802_66110</name>
</gene>
<name>A0ABP4L1L5_9ACTN</name>
<dbReference type="Proteomes" id="UP001500443">
    <property type="component" value="Unassembled WGS sequence"/>
</dbReference>
<keyword evidence="4" id="KW-1185">Reference proteome</keyword>
<dbReference type="PIRSF" id="PIRSF006221">
    <property type="entry name" value="Ketosamine-3-kinase"/>
    <property type="match status" value="1"/>
</dbReference>
<dbReference type="PANTHER" id="PTHR12149">
    <property type="entry name" value="FRUCTOSAMINE 3 KINASE-RELATED PROTEIN"/>
    <property type="match status" value="1"/>
</dbReference>
<comment type="similarity">
    <text evidence="1">Belongs to the fructosamine kinase family.</text>
</comment>
<dbReference type="PANTHER" id="PTHR12149:SF8">
    <property type="entry name" value="PROTEIN-RIBULOSAMINE 3-KINASE"/>
    <property type="match status" value="1"/>
</dbReference>
<dbReference type="GO" id="GO:0016301">
    <property type="term" value="F:kinase activity"/>
    <property type="evidence" value="ECO:0007669"/>
    <property type="project" value="UniProtKB-KW"/>
</dbReference>
<organism evidence="3 4">
    <name type="scientific">Streptomyces synnematoformans</name>
    <dbReference type="NCBI Taxonomy" id="415721"/>
    <lineage>
        <taxon>Bacteria</taxon>
        <taxon>Bacillati</taxon>
        <taxon>Actinomycetota</taxon>
        <taxon>Actinomycetes</taxon>
        <taxon>Kitasatosporales</taxon>
        <taxon>Streptomycetaceae</taxon>
        <taxon>Streptomyces</taxon>
    </lineage>
</organism>
<dbReference type="Gene3D" id="1.10.510.10">
    <property type="entry name" value="Transferase(Phosphotransferase) domain 1"/>
    <property type="match status" value="1"/>
</dbReference>
<reference evidence="4" key="1">
    <citation type="journal article" date="2019" name="Int. J. Syst. Evol. Microbiol.">
        <title>The Global Catalogue of Microorganisms (GCM) 10K type strain sequencing project: providing services to taxonomists for standard genome sequencing and annotation.</title>
        <authorList>
            <consortium name="The Broad Institute Genomics Platform"/>
            <consortium name="The Broad Institute Genome Sequencing Center for Infectious Disease"/>
            <person name="Wu L."/>
            <person name="Ma J."/>
        </authorList>
    </citation>
    <scope>NUCLEOTIDE SEQUENCE [LARGE SCALE GENOMIC DNA]</scope>
    <source>
        <strain evidence="4">JCM 15481</strain>
    </source>
</reference>
<evidence type="ECO:0000313" key="4">
    <source>
        <dbReference type="Proteomes" id="UP001500443"/>
    </source>
</evidence>
<sequence length="312" mass="32721">MFPKTAWPPTCGGDISAAHRLELADGRRVFAKTRAGAPADFFAAEAHGLRLLADTGTVPVPAVLGEEPGLILLEWIEPGPATPAQAERLGRDLAALHDTPADAYGTPWPAYIGSLPLPPPGDTGARNTPDIPGTPDAPDALGPAAETPPEHAEHAPASPDDWPGFYAGQRLLPFLRLATDNGALTPADARAVERLCAVIDQVTGPPQPPAVIHGDLWSGNVQWAADDRAYVIDPAAQGGHPEMDLAFLELFGCPQLGRLLGAYEEVRPLPGRRGRVPLYQLHHLLVHAALFGAAYGAQCGAAARAALEGADR</sequence>
<feature type="region of interest" description="Disordered" evidence="2">
    <location>
        <begin position="112"/>
        <end position="162"/>
    </location>
</feature>
<accession>A0ABP4L1L5</accession>
<dbReference type="EMBL" id="BAAAPF010000509">
    <property type="protein sequence ID" value="GAA1512689.1"/>
    <property type="molecule type" value="Genomic_DNA"/>
</dbReference>